<gene>
    <name evidence="2" type="ORF">ACFQ4O_17335</name>
</gene>
<dbReference type="RefSeq" id="WP_378777604.1">
    <property type="nucleotide sequence ID" value="NZ_JBHTMX010000331.1"/>
</dbReference>
<comment type="caution">
    <text evidence="2">The sequence shown here is derived from an EMBL/GenBank/DDBJ whole genome shotgun (WGS) entry which is preliminary data.</text>
</comment>
<sequence>LALAGLAAVTAVLAMVVVWRTGVRGGGRSFFALLIAALTLAAPAYALSRAVATPSLDDVASDPADPPLFERARPGATPALDAGRQQAAYPDIAPLKLSVSPEEAVNLALGLMEQRGWRLVGPTAYPRGGPPRLRIEATARSAVLGLPADVALRARPDGDGAVVDMRSASRFEGLDLGANAERVQTFLADLAAAATP</sequence>
<dbReference type="EMBL" id="JBHTMX010000331">
    <property type="protein sequence ID" value="MFD1333771.1"/>
    <property type="molecule type" value="Genomic_DNA"/>
</dbReference>
<dbReference type="InterPro" id="IPR010865">
    <property type="entry name" value="DUF1499"/>
</dbReference>
<reference evidence="3" key="1">
    <citation type="journal article" date="2019" name="Int. J. Syst. Evol. Microbiol.">
        <title>The Global Catalogue of Microorganisms (GCM) 10K type strain sequencing project: providing services to taxonomists for standard genome sequencing and annotation.</title>
        <authorList>
            <consortium name="The Broad Institute Genomics Platform"/>
            <consortium name="The Broad Institute Genome Sequencing Center for Infectious Disease"/>
            <person name="Wu L."/>
            <person name="Ma J."/>
        </authorList>
    </citation>
    <scope>NUCLEOTIDE SEQUENCE [LARGE SCALE GENOMIC DNA]</scope>
    <source>
        <strain evidence="3">CCUG 61696</strain>
    </source>
</reference>
<feature type="transmembrane region" description="Helical" evidence="1">
    <location>
        <begin position="30"/>
        <end position="47"/>
    </location>
</feature>
<keyword evidence="1" id="KW-0812">Transmembrane</keyword>
<dbReference type="Proteomes" id="UP001597171">
    <property type="component" value="Unassembled WGS sequence"/>
</dbReference>
<proteinExistence type="predicted"/>
<keyword evidence="3" id="KW-1185">Reference proteome</keyword>
<keyword evidence="1" id="KW-1133">Transmembrane helix</keyword>
<protein>
    <submittedName>
        <fullName evidence="2">DUF1499 domain-containing protein</fullName>
    </submittedName>
</protein>
<organism evidence="2 3">
    <name type="scientific">Methylopila musalis</name>
    <dbReference type="NCBI Taxonomy" id="1134781"/>
    <lineage>
        <taxon>Bacteria</taxon>
        <taxon>Pseudomonadati</taxon>
        <taxon>Pseudomonadota</taxon>
        <taxon>Alphaproteobacteria</taxon>
        <taxon>Hyphomicrobiales</taxon>
        <taxon>Methylopilaceae</taxon>
        <taxon>Methylopila</taxon>
    </lineage>
</organism>
<feature type="non-terminal residue" evidence="2">
    <location>
        <position position="1"/>
    </location>
</feature>
<evidence type="ECO:0000313" key="2">
    <source>
        <dbReference type="EMBL" id="MFD1333771.1"/>
    </source>
</evidence>
<evidence type="ECO:0000256" key="1">
    <source>
        <dbReference type="SAM" id="Phobius"/>
    </source>
</evidence>
<dbReference type="Pfam" id="PF07386">
    <property type="entry name" value="DUF1499"/>
    <property type="match status" value="1"/>
</dbReference>
<accession>A0ABW3ZBV4</accession>
<evidence type="ECO:0000313" key="3">
    <source>
        <dbReference type="Proteomes" id="UP001597171"/>
    </source>
</evidence>
<keyword evidence="1" id="KW-0472">Membrane</keyword>
<name>A0ABW3ZBV4_9HYPH</name>